<feature type="non-terminal residue" evidence="1">
    <location>
        <position position="1"/>
    </location>
</feature>
<protein>
    <submittedName>
        <fullName evidence="1">21788_t:CDS:1</fullName>
    </submittedName>
</protein>
<sequence>ERQESISSSISKLYKTNIPSEENPKSTKNIRGIAVLKILKILEMLIVLEDEARGELQKLETHFALECAYVDDK</sequence>
<accession>A0A9N9JCC1</accession>
<comment type="caution">
    <text evidence="1">The sequence shown here is derived from an EMBL/GenBank/DDBJ whole genome shotgun (WGS) entry which is preliminary data.</text>
</comment>
<dbReference type="EMBL" id="CAJVPY010019700">
    <property type="protein sequence ID" value="CAG8772572.1"/>
    <property type="molecule type" value="Genomic_DNA"/>
</dbReference>
<evidence type="ECO:0000313" key="1">
    <source>
        <dbReference type="EMBL" id="CAG8772572.1"/>
    </source>
</evidence>
<reference evidence="1" key="1">
    <citation type="submission" date="2021-06" db="EMBL/GenBank/DDBJ databases">
        <authorList>
            <person name="Kallberg Y."/>
            <person name="Tangrot J."/>
            <person name="Rosling A."/>
        </authorList>
    </citation>
    <scope>NUCLEOTIDE SEQUENCE</scope>
    <source>
        <strain evidence="1">MA453B</strain>
    </source>
</reference>
<keyword evidence="2" id="KW-1185">Reference proteome</keyword>
<proteinExistence type="predicted"/>
<organism evidence="1 2">
    <name type="scientific">Dentiscutata erythropus</name>
    <dbReference type="NCBI Taxonomy" id="1348616"/>
    <lineage>
        <taxon>Eukaryota</taxon>
        <taxon>Fungi</taxon>
        <taxon>Fungi incertae sedis</taxon>
        <taxon>Mucoromycota</taxon>
        <taxon>Glomeromycotina</taxon>
        <taxon>Glomeromycetes</taxon>
        <taxon>Diversisporales</taxon>
        <taxon>Gigasporaceae</taxon>
        <taxon>Dentiscutata</taxon>
    </lineage>
</organism>
<dbReference type="AlphaFoldDB" id="A0A9N9JCC1"/>
<evidence type="ECO:0000313" key="2">
    <source>
        <dbReference type="Proteomes" id="UP000789405"/>
    </source>
</evidence>
<gene>
    <name evidence="1" type="ORF">DERYTH_LOCUS18824</name>
</gene>
<feature type="non-terminal residue" evidence="1">
    <location>
        <position position="73"/>
    </location>
</feature>
<name>A0A9N9JCC1_9GLOM</name>
<dbReference type="Proteomes" id="UP000789405">
    <property type="component" value="Unassembled WGS sequence"/>
</dbReference>